<feature type="non-terminal residue" evidence="2">
    <location>
        <position position="226"/>
    </location>
</feature>
<evidence type="ECO:0000313" key="2">
    <source>
        <dbReference type="EMBL" id="KAL0192349.1"/>
    </source>
</evidence>
<evidence type="ECO:0000256" key="1">
    <source>
        <dbReference type="SAM" id="MobiDB-lite"/>
    </source>
</evidence>
<organism evidence="2 3">
    <name type="scientific">Cirrhinus mrigala</name>
    <name type="common">Mrigala</name>
    <dbReference type="NCBI Taxonomy" id="683832"/>
    <lineage>
        <taxon>Eukaryota</taxon>
        <taxon>Metazoa</taxon>
        <taxon>Chordata</taxon>
        <taxon>Craniata</taxon>
        <taxon>Vertebrata</taxon>
        <taxon>Euteleostomi</taxon>
        <taxon>Actinopterygii</taxon>
        <taxon>Neopterygii</taxon>
        <taxon>Teleostei</taxon>
        <taxon>Ostariophysi</taxon>
        <taxon>Cypriniformes</taxon>
        <taxon>Cyprinidae</taxon>
        <taxon>Labeoninae</taxon>
        <taxon>Labeonini</taxon>
        <taxon>Cirrhinus</taxon>
    </lineage>
</organism>
<feature type="region of interest" description="Disordered" evidence="1">
    <location>
        <begin position="141"/>
        <end position="173"/>
    </location>
</feature>
<accession>A0ABD0R1H1</accession>
<reference evidence="2 3" key="1">
    <citation type="submission" date="2024-05" db="EMBL/GenBank/DDBJ databases">
        <title>Genome sequencing and assembly of Indian major carp, Cirrhinus mrigala (Hamilton, 1822).</title>
        <authorList>
            <person name="Mohindra V."/>
            <person name="Chowdhury L.M."/>
            <person name="Lal K."/>
            <person name="Jena J.K."/>
        </authorList>
    </citation>
    <scope>NUCLEOTIDE SEQUENCE [LARGE SCALE GENOMIC DNA]</scope>
    <source>
        <strain evidence="2">CM1030</strain>
        <tissue evidence="2">Blood</tissue>
    </source>
</reference>
<dbReference type="EMBL" id="JAMKFB020000005">
    <property type="protein sequence ID" value="KAL0192349.1"/>
    <property type="molecule type" value="Genomic_DNA"/>
</dbReference>
<proteinExistence type="predicted"/>
<gene>
    <name evidence="2" type="ORF">M9458_010645</name>
</gene>
<evidence type="ECO:0000313" key="3">
    <source>
        <dbReference type="Proteomes" id="UP001529510"/>
    </source>
</evidence>
<dbReference type="Proteomes" id="UP001529510">
    <property type="component" value="Unassembled WGS sequence"/>
</dbReference>
<protein>
    <submittedName>
        <fullName evidence="2">Uncharacterized protein</fullName>
    </submittedName>
</protein>
<dbReference type="AlphaFoldDB" id="A0ABD0R1H1"/>
<sequence>MLAATFNTLGPAPHVAPSFLAQNSCPVPCLAPGMTFCQDGPSLYQGCGSLDNLVLFQTVVAYINHQGSLRSPPLYRMAHRLLLWAQKELLSLRLIHVSGRLNLHPQTVQKGRPSGRQRQLPLPNLFLDAARRRSSRLAQCSPIRFSPDSPDSSSHQEDQGDWMLTPPRGGTLEEPDLVSTADAALSSRPVAHFTEEGSHLSGERHDLASLTGVVEPSCMVPRRGLE</sequence>
<keyword evidence="3" id="KW-1185">Reference proteome</keyword>
<name>A0ABD0R1H1_CIRMR</name>
<comment type="caution">
    <text evidence="2">The sequence shown here is derived from an EMBL/GenBank/DDBJ whole genome shotgun (WGS) entry which is preliminary data.</text>
</comment>